<dbReference type="Pfam" id="PF00072">
    <property type="entry name" value="Response_reg"/>
    <property type="match status" value="1"/>
</dbReference>
<dbReference type="PROSITE" id="PS50110">
    <property type="entry name" value="RESPONSE_REGULATORY"/>
    <property type="match status" value="1"/>
</dbReference>
<dbReference type="GO" id="GO:0000156">
    <property type="term" value="F:phosphorelay response regulator activity"/>
    <property type="evidence" value="ECO:0007669"/>
    <property type="project" value="InterPro"/>
</dbReference>
<evidence type="ECO:0000313" key="4">
    <source>
        <dbReference type="EMBL" id="APG64481.1"/>
    </source>
</evidence>
<evidence type="ECO:0000259" key="3">
    <source>
        <dbReference type="PROSITE" id="PS50930"/>
    </source>
</evidence>
<dbReference type="OrthoDB" id="2168082at2"/>
<evidence type="ECO:0000256" key="1">
    <source>
        <dbReference type="PROSITE-ProRule" id="PRU00169"/>
    </source>
</evidence>
<feature type="domain" description="HTH LytTR-type" evidence="3">
    <location>
        <begin position="150"/>
        <end position="257"/>
    </location>
</feature>
<dbReference type="Pfam" id="PF04397">
    <property type="entry name" value="LytTR"/>
    <property type="match status" value="1"/>
</dbReference>
<proteinExistence type="predicted"/>
<dbReference type="InterPro" id="IPR007492">
    <property type="entry name" value="LytTR_DNA-bd_dom"/>
</dbReference>
<reference evidence="4 5" key="1">
    <citation type="submission" date="2016-11" db="EMBL/GenBank/DDBJ databases">
        <title>Tenacibaculum sp. LPB0136, isolated from marine environment.</title>
        <authorList>
            <person name="Kim E."/>
            <person name="Yi H."/>
        </authorList>
    </citation>
    <scope>NUCLEOTIDE SEQUENCE [LARGE SCALE GENOMIC DNA]</scope>
    <source>
        <strain evidence="4 5">LPB0136</strain>
    </source>
</reference>
<dbReference type="PANTHER" id="PTHR37299:SF1">
    <property type="entry name" value="STAGE 0 SPORULATION PROTEIN A HOMOLOG"/>
    <property type="match status" value="1"/>
</dbReference>
<dbReference type="FunFam" id="3.40.50.2300:FF:000361">
    <property type="entry name" value="Two-component system response regulator"/>
    <property type="match status" value="1"/>
</dbReference>
<dbReference type="STRING" id="1850252.LPB136_03485"/>
<dbReference type="PANTHER" id="PTHR37299">
    <property type="entry name" value="TRANSCRIPTIONAL REGULATOR-RELATED"/>
    <property type="match status" value="1"/>
</dbReference>
<gene>
    <name evidence="4" type="ORF">LPB136_03485</name>
</gene>
<dbReference type="KEGG" id="ten:LPB136_03485"/>
<evidence type="ECO:0000313" key="5">
    <source>
        <dbReference type="Proteomes" id="UP000181898"/>
    </source>
</evidence>
<dbReference type="SMART" id="SM00850">
    <property type="entry name" value="LytTR"/>
    <property type="match status" value="1"/>
</dbReference>
<dbReference type="Gene3D" id="2.40.50.1020">
    <property type="entry name" value="LytTr DNA-binding domain"/>
    <property type="match status" value="1"/>
</dbReference>
<dbReference type="AlphaFoldDB" id="A0A1L3JH70"/>
<feature type="modified residue" description="4-aspartylphosphate" evidence="1">
    <location>
        <position position="56"/>
    </location>
</feature>
<dbReference type="EMBL" id="CP018155">
    <property type="protein sequence ID" value="APG64481.1"/>
    <property type="molecule type" value="Genomic_DNA"/>
</dbReference>
<dbReference type="PROSITE" id="PS50930">
    <property type="entry name" value="HTH_LYTTR"/>
    <property type="match status" value="1"/>
</dbReference>
<keyword evidence="5" id="KW-1185">Reference proteome</keyword>
<keyword evidence="1" id="KW-0597">Phosphoprotein</keyword>
<dbReference type="Gene3D" id="3.40.50.2300">
    <property type="match status" value="1"/>
</dbReference>
<dbReference type="InterPro" id="IPR046947">
    <property type="entry name" value="LytR-like"/>
</dbReference>
<evidence type="ECO:0008006" key="6">
    <source>
        <dbReference type="Google" id="ProtNLM"/>
    </source>
</evidence>
<dbReference type="SMART" id="SM00448">
    <property type="entry name" value="REC"/>
    <property type="match status" value="1"/>
</dbReference>
<name>A0A1L3JH70_9FLAO</name>
<dbReference type="InterPro" id="IPR011006">
    <property type="entry name" value="CheY-like_superfamily"/>
</dbReference>
<evidence type="ECO:0000259" key="2">
    <source>
        <dbReference type="PROSITE" id="PS50110"/>
    </source>
</evidence>
<accession>A0A1L3JH70</accession>
<organism evidence="4 5">
    <name type="scientific">Tenacibaculum todarodis</name>
    <dbReference type="NCBI Taxonomy" id="1850252"/>
    <lineage>
        <taxon>Bacteria</taxon>
        <taxon>Pseudomonadati</taxon>
        <taxon>Bacteroidota</taxon>
        <taxon>Flavobacteriia</taxon>
        <taxon>Flavobacteriales</taxon>
        <taxon>Flavobacteriaceae</taxon>
        <taxon>Tenacibaculum</taxon>
    </lineage>
</organism>
<dbReference type="GO" id="GO:0003677">
    <property type="term" value="F:DNA binding"/>
    <property type="evidence" value="ECO:0007669"/>
    <property type="project" value="InterPro"/>
</dbReference>
<protein>
    <recommendedName>
        <fullName evidence="6">DNA-binding response regulator</fullName>
    </recommendedName>
</protein>
<sequence>MIKVLIIEDEIPAQRLLKETLQEIDIKTEVIGCLNSIKSAVDWFQNNPHPDIVLLDIQLSDGLSFEIFKQVNIENSIIFTTAYDEYAIQAFKVNSIDYLLKPVEKDELQTAFEKYYQYNTQFIHDQNSNIDFKELASLIKSEKPNYRKRFLIQSNESFFHISVEEIALFYSMQGITFAVTFEKREYPVNFSLESLKEQLQPDSFFKINRQFVVSMDAIKRVHSYFNGKLKLEIEPSHAEDIIVGKDKASAFKRWMDK</sequence>
<dbReference type="Proteomes" id="UP000181898">
    <property type="component" value="Chromosome"/>
</dbReference>
<dbReference type="RefSeq" id="WP_072554808.1">
    <property type="nucleotide sequence ID" value="NZ_CP018155.1"/>
</dbReference>
<dbReference type="SUPFAM" id="SSF52172">
    <property type="entry name" value="CheY-like"/>
    <property type="match status" value="1"/>
</dbReference>
<feature type="domain" description="Response regulatory" evidence="2">
    <location>
        <begin position="3"/>
        <end position="116"/>
    </location>
</feature>
<dbReference type="InterPro" id="IPR001789">
    <property type="entry name" value="Sig_transdc_resp-reg_receiver"/>
</dbReference>